<dbReference type="AlphaFoldDB" id="A0A7J7J9V0"/>
<dbReference type="EMBL" id="VXIV02002806">
    <property type="protein sequence ID" value="KAF6022783.1"/>
    <property type="molecule type" value="Genomic_DNA"/>
</dbReference>
<comment type="caution">
    <text evidence="1">The sequence shown here is derived from an EMBL/GenBank/DDBJ whole genome shotgun (WGS) entry which is preliminary data.</text>
</comment>
<sequence length="81" mass="9250">MKVIAFALCVMIVFCGLACTVYTYLFECISFDCFVKSTTASVAEARRRSEKPDINWNCRQRCLKKGYRRFSIGSGICKCIK</sequence>
<organism evidence="1 2">
    <name type="scientific">Bugula neritina</name>
    <name type="common">Brown bryozoan</name>
    <name type="synonym">Sertularia neritina</name>
    <dbReference type="NCBI Taxonomy" id="10212"/>
    <lineage>
        <taxon>Eukaryota</taxon>
        <taxon>Metazoa</taxon>
        <taxon>Spiralia</taxon>
        <taxon>Lophotrochozoa</taxon>
        <taxon>Bryozoa</taxon>
        <taxon>Gymnolaemata</taxon>
        <taxon>Cheilostomatida</taxon>
        <taxon>Flustrina</taxon>
        <taxon>Buguloidea</taxon>
        <taxon>Bugulidae</taxon>
        <taxon>Bugula</taxon>
    </lineage>
</organism>
<protein>
    <submittedName>
        <fullName evidence="1">Uncharacterized protein</fullName>
    </submittedName>
</protein>
<proteinExistence type="predicted"/>
<dbReference type="Proteomes" id="UP000593567">
    <property type="component" value="Unassembled WGS sequence"/>
</dbReference>
<accession>A0A7J7J9V0</accession>
<gene>
    <name evidence="1" type="ORF">EB796_018913</name>
</gene>
<evidence type="ECO:0000313" key="1">
    <source>
        <dbReference type="EMBL" id="KAF6022783.1"/>
    </source>
</evidence>
<reference evidence="1" key="1">
    <citation type="submission" date="2020-06" db="EMBL/GenBank/DDBJ databases">
        <title>Draft genome of Bugula neritina, a colonial animal packing powerful symbionts and potential medicines.</title>
        <authorList>
            <person name="Rayko M."/>
        </authorList>
    </citation>
    <scope>NUCLEOTIDE SEQUENCE [LARGE SCALE GENOMIC DNA]</scope>
    <source>
        <strain evidence="1">Kwan_BN1</strain>
    </source>
</reference>
<name>A0A7J7J9V0_BUGNE</name>
<evidence type="ECO:0000313" key="2">
    <source>
        <dbReference type="Proteomes" id="UP000593567"/>
    </source>
</evidence>
<keyword evidence="2" id="KW-1185">Reference proteome</keyword>